<dbReference type="Gene3D" id="1.10.8.60">
    <property type="match status" value="1"/>
</dbReference>
<evidence type="ECO:0000256" key="1">
    <source>
        <dbReference type="ARBA" id="ARBA00006360"/>
    </source>
</evidence>
<evidence type="ECO:0000256" key="9">
    <source>
        <dbReference type="ARBA" id="ARBA00022932"/>
    </source>
</evidence>
<keyword evidence="5" id="KW-0479">Metal-binding</keyword>
<keyword evidence="3 11" id="KW-0548">Nucleotidyltransferase</keyword>
<comment type="subunit">
    <text evidence="11">DNA polymerase III contains a core (composed of alpha, epsilon and theta chains) that associates with a tau subunit. This core dimerizes to form the POLIII' complex. PolIII' associates with the gamma complex (composed of gamma, delta, delta', psi and chi chains) and with the beta chain to form the complete DNA polymerase III complex.</text>
</comment>
<organism evidence="14 15">
    <name type="scientific">Nannocystis punicea</name>
    <dbReference type="NCBI Taxonomy" id="2995304"/>
    <lineage>
        <taxon>Bacteria</taxon>
        <taxon>Pseudomonadati</taxon>
        <taxon>Myxococcota</taxon>
        <taxon>Polyangia</taxon>
        <taxon>Nannocystales</taxon>
        <taxon>Nannocystaceae</taxon>
        <taxon>Nannocystis</taxon>
    </lineage>
</organism>
<feature type="compositionally biased region" description="Low complexity" evidence="12">
    <location>
        <begin position="474"/>
        <end position="483"/>
    </location>
</feature>
<dbReference type="SUPFAM" id="SSF48019">
    <property type="entry name" value="post-AAA+ oligomerization domain-like"/>
    <property type="match status" value="1"/>
</dbReference>
<comment type="similarity">
    <text evidence="1 11">Belongs to the DnaX/STICHEL family.</text>
</comment>
<dbReference type="NCBIfam" id="TIGR02397">
    <property type="entry name" value="dnaX_nterm"/>
    <property type="match status" value="1"/>
</dbReference>
<dbReference type="InterPro" id="IPR022754">
    <property type="entry name" value="DNA_pol_III_gamma-3"/>
</dbReference>
<dbReference type="InterPro" id="IPR027417">
    <property type="entry name" value="P-loop_NTPase"/>
</dbReference>
<feature type="domain" description="AAA+ ATPase" evidence="13">
    <location>
        <begin position="37"/>
        <end position="183"/>
    </location>
</feature>
<evidence type="ECO:0000256" key="12">
    <source>
        <dbReference type="SAM" id="MobiDB-lite"/>
    </source>
</evidence>
<feature type="region of interest" description="Disordered" evidence="12">
    <location>
        <begin position="378"/>
        <end position="528"/>
    </location>
</feature>
<dbReference type="CDD" id="cd00009">
    <property type="entry name" value="AAA"/>
    <property type="match status" value="1"/>
</dbReference>
<dbReference type="InterPro" id="IPR050238">
    <property type="entry name" value="DNA_Rep/Repair_Clamp_Loader"/>
</dbReference>
<sequence length="681" mass="73447">MAYVVLARKYRPQRFADLVGQEHVTRTLANAIAHDRVHHAYLFCGARGLGKTTAARLLAKCLVCVKGPTIDPCNECSECVAVTEGRSVDVIEIDGASNNRVEDVRNIREQVRYLPQTARRKIYIIDEVHMLTGSAFNALLKTLEEPPPHVTFIFATTEVHELPATILSRVSRFDFRRLSSAQLVGHLKSILAREGVSVEEAGLYTVARAGDGSVRDSLTLLDKVIAFASDTGKISAEEVRVVLGVPSTLAVAGLVEAVLARDATLTLRRFDEIFTSGQDLLALALELLKHLRDLTVVKLTGSRDVLLDASDQEFEHLTRQAADVDATALSQLFDRFTRVVDALPRTRVPRLVLEMGLLDLVHTEPLMPLGDLIDRLEQISAPGHGGGGGGFAPGGPAARGGGEAPRPQRSTPDFPARPPQRAAAPDIDSFLAQLKPPGAAGPSQPAAPPPQSAGPPQPASPPQRPPDMPREAARPAPAASPVPQRRPEPAPATFAPPTPAAFAPPAPTPSAPAPSVPPQSATPTAEACAVCPGSPREANGAAIPWASLPPFTAWEEFLNRMRREEMAIFAILAEFGLLSVDQGIVRLVGSNYYRDMLQKHRGQIDEALHLHMGMPFRLELIEGEATPPETPSLRQIERQRQEALQAEVLQEAKAHPQIQALLAQFEGQLKQVRPLVAPQAK</sequence>
<evidence type="ECO:0000256" key="4">
    <source>
        <dbReference type="ARBA" id="ARBA00022705"/>
    </source>
</evidence>
<keyword evidence="2 11" id="KW-0808">Transferase</keyword>
<dbReference type="Proteomes" id="UP001164459">
    <property type="component" value="Chromosome"/>
</dbReference>
<dbReference type="NCBIfam" id="NF004046">
    <property type="entry name" value="PRK05563.1"/>
    <property type="match status" value="1"/>
</dbReference>
<name>A0ABY7H3Z7_9BACT</name>
<evidence type="ECO:0000256" key="8">
    <source>
        <dbReference type="ARBA" id="ARBA00022840"/>
    </source>
</evidence>
<keyword evidence="15" id="KW-1185">Reference proteome</keyword>
<dbReference type="InterPro" id="IPR012763">
    <property type="entry name" value="DNA_pol_III_sug/sutau_N"/>
</dbReference>
<dbReference type="SMART" id="SM00382">
    <property type="entry name" value="AAA"/>
    <property type="match status" value="1"/>
</dbReference>
<comment type="function">
    <text evidence="11">DNA polymerase III is a complex, multichain enzyme responsible for most of the replicative synthesis in bacteria. This DNA polymerase also exhibits 3' to 5' exonuclease activity.</text>
</comment>
<dbReference type="Pfam" id="PF22608">
    <property type="entry name" value="DNAX_ATPase_lid"/>
    <property type="match status" value="1"/>
</dbReference>
<evidence type="ECO:0000259" key="13">
    <source>
        <dbReference type="SMART" id="SM00382"/>
    </source>
</evidence>
<dbReference type="EMBL" id="CP114040">
    <property type="protein sequence ID" value="WAS93922.1"/>
    <property type="molecule type" value="Genomic_DNA"/>
</dbReference>
<dbReference type="Gene3D" id="1.20.272.10">
    <property type="match status" value="1"/>
</dbReference>
<comment type="catalytic activity">
    <reaction evidence="10 11">
        <text>DNA(n) + a 2'-deoxyribonucleoside 5'-triphosphate = DNA(n+1) + diphosphate</text>
        <dbReference type="Rhea" id="RHEA:22508"/>
        <dbReference type="Rhea" id="RHEA-COMP:17339"/>
        <dbReference type="Rhea" id="RHEA-COMP:17340"/>
        <dbReference type="ChEBI" id="CHEBI:33019"/>
        <dbReference type="ChEBI" id="CHEBI:61560"/>
        <dbReference type="ChEBI" id="CHEBI:173112"/>
        <dbReference type="EC" id="2.7.7.7"/>
    </reaction>
</comment>
<proteinExistence type="inferred from homology"/>
<keyword evidence="8 11" id="KW-0067">ATP-binding</keyword>
<evidence type="ECO:0000256" key="10">
    <source>
        <dbReference type="ARBA" id="ARBA00049244"/>
    </source>
</evidence>
<accession>A0ABY7H3Z7</accession>
<dbReference type="GO" id="GO:0003887">
    <property type="term" value="F:DNA-directed DNA polymerase activity"/>
    <property type="evidence" value="ECO:0007669"/>
    <property type="project" value="UniProtKB-EC"/>
</dbReference>
<evidence type="ECO:0000256" key="7">
    <source>
        <dbReference type="ARBA" id="ARBA00022833"/>
    </source>
</evidence>
<keyword evidence="6 11" id="KW-0547">Nucleotide-binding</keyword>
<dbReference type="Gene3D" id="3.40.50.300">
    <property type="entry name" value="P-loop containing nucleotide triphosphate hydrolases"/>
    <property type="match status" value="1"/>
</dbReference>
<dbReference type="Pfam" id="PF12169">
    <property type="entry name" value="DNA_pol3_gamma3"/>
    <property type="match status" value="1"/>
</dbReference>
<evidence type="ECO:0000256" key="2">
    <source>
        <dbReference type="ARBA" id="ARBA00022679"/>
    </source>
</evidence>
<evidence type="ECO:0000313" key="15">
    <source>
        <dbReference type="Proteomes" id="UP001164459"/>
    </source>
</evidence>
<protein>
    <recommendedName>
        <fullName evidence="11">DNA polymerase III subunit gamma/tau</fullName>
        <ecNumber evidence="11">2.7.7.7</ecNumber>
    </recommendedName>
</protein>
<dbReference type="SUPFAM" id="SSF52540">
    <property type="entry name" value="P-loop containing nucleoside triphosphate hydrolases"/>
    <property type="match status" value="1"/>
</dbReference>
<keyword evidence="7" id="KW-0862">Zinc</keyword>
<dbReference type="RefSeq" id="WP_269036269.1">
    <property type="nucleotide sequence ID" value="NZ_CP114040.1"/>
</dbReference>
<dbReference type="InterPro" id="IPR003593">
    <property type="entry name" value="AAA+_ATPase"/>
</dbReference>
<evidence type="ECO:0000313" key="14">
    <source>
        <dbReference type="EMBL" id="WAS93922.1"/>
    </source>
</evidence>
<feature type="compositionally biased region" description="Pro residues" evidence="12">
    <location>
        <begin position="445"/>
        <end position="466"/>
    </location>
</feature>
<dbReference type="EC" id="2.7.7.7" evidence="11"/>
<dbReference type="PANTHER" id="PTHR11669:SF0">
    <property type="entry name" value="PROTEIN STICHEL-LIKE 2"/>
    <property type="match status" value="1"/>
</dbReference>
<evidence type="ECO:0000256" key="3">
    <source>
        <dbReference type="ARBA" id="ARBA00022695"/>
    </source>
</evidence>
<evidence type="ECO:0000256" key="6">
    <source>
        <dbReference type="ARBA" id="ARBA00022741"/>
    </source>
</evidence>
<dbReference type="InterPro" id="IPR008921">
    <property type="entry name" value="DNA_pol3_clamp-load_cplx_C"/>
</dbReference>
<evidence type="ECO:0000256" key="5">
    <source>
        <dbReference type="ARBA" id="ARBA00022723"/>
    </source>
</evidence>
<gene>
    <name evidence="11 14" type="primary">dnaX</name>
    <name evidence="14" type="ORF">O0S08_47930</name>
</gene>
<feature type="compositionally biased region" description="Pro residues" evidence="12">
    <location>
        <begin position="494"/>
        <end position="517"/>
    </location>
</feature>
<reference evidence="14" key="1">
    <citation type="submission" date="2022-11" db="EMBL/GenBank/DDBJ databases">
        <title>Minimal conservation of predation-associated metabolite biosynthetic gene clusters underscores biosynthetic potential of Myxococcota including descriptions for ten novel species: Archangium lansinium sp. nov., Myxococcus landrumus sp. nov., Nannocystis bai.</title>
        <authorList>
            <person name="Ahearne A."/>
            <person name="Stevens C."/>
            <person name="Dowd S."/>
        </authorList>
    </citation>
    <scope>NUCLEOTIDE SEQUENCE</scope>
    <source>
        <strain evidence="14">Fl3</strain>
    </source>
</reference>
<dbReference type="InterPro" id="IPR045085">
    <property type="entry name" value="HLD_clamp_pol_III_gamma_tau"/>
</dbReference>
<feature type="compositionally biased region" description="Gly residues" evidence="12">
    <location>
        <begin position="383"/>
        <end position="403"/>
    </location>
</feature>
<dbReference type="CDD" id="cd18137">
    <property type="entry name" value="HLD_clamp_pol_III_gamma_tau"/>
    <property type="match status" value="1"/>
</dbReference>
<dbReference type="Pfam" id="PF13177">
    <property type="entry name" value="DNA_pol3_delta2"/>
    <property type="match status" value="1"/>
</dbReference>
<evidence type="ECO:0000256" key="11">
    <source>
        <dbReference type="RuleBase" id="RU364063"/>
    </source>
</evidence>
<keyword evidence="9 11" id="KW-0239">DNA-directed DNA polymerase</keyword>
<keyword evidence="4 11" id="KW-0235">DNA replication</keyword>
<dbReference type="PANTHER" id="PTHR11669">
    <property type="entry name" value="REPLICATION FACTOR C / DNA POLYMERASE III GAMMA-TAU SUBUNIT"/>
    <property type="match status" value="1"/>
</dbReference>